<dbReference type="InterPro" id="IPR001506">
    <property type="entry name" value="Peptidase_M12A"/>
</dbReference>
<keyword evidence="1" id="KW-1015">Disulfide bond</keyword>
<keyword evidence="3" id="KW-0732">Signal</keyword>
<dbReference type="Gene3D" id="3.40.390.10">
    <property type="entry name" value="Collagenase (Catalytic Domain)"/>
    <property type="match status" value="1"/>
</dbReference>
<dbReference type="PANTHER" id="PTHR10127:SF818">
    <property type="entry name" value="ZINC METALLOPROTEINASE NAS-4"/>
    <property type="match status" value="1"/>
</dbReference>
<dbReference type="Pfam" id="PF01400">
    <property type="entry name" value="Astacin"/>
    <property type="match status" value="1"/>
</dbReference>
<dbReference type="Proteomes" id="UP000580250">
    <property type="component" value="Unassembled WGS sequence"/>
</dbReference>
<gene>
    <name evidence="5" type="ORF">MENT_LOCUS11798</name>
</gene>
<dbReference type="GO" id="GO:0006508">
    <property type="term" value="P:proteolysis"/>
    <property type="evidence" value="ECO:0007669"/>
    <property type="project" value="InterPro"/>
</dbReference>
<feature type="signal peptide" evidence="3">
    <location>
        <begin position="1"/>
        <end position="30"/>
    </location>
</feature>
<proteinExistence type="predicted"/>
<comment type="caution">
    <text evidence="5">The sequence shown here is derived from an EMBL/GenBank/DDBJ whole genome shotgun (WGS) entry which is preliminary data.</text>
</comment>
<dbReference type="InterPro" id="IPR006026">
    <property type="entry name" value="Peptidase_Metallo"/>
</dbReference>
<reference evidence="5 6" key="1">
    <citation type="submission" date="2020-08" db="EMBL/GenBank/DDBJ databases">
        <authorList>
            <person name="Koutsovoulos G."/>
            <person name="Danchin GJ E."/>
        </authorList>
    </citation>
    <scope>NUCLEOTIDE SEQUENCE [LARGE SCALE GENOMIC DNA]</scope>
</reference>
<feature type="chain" id="PRO_5027616368" description="Peptidase M12A domain-containing protein" evidence="3">
    <location>
        <begin position="31"/>
        <end position="208"/>
    </location>
</feature>
<dbReference type="GO" id="GO:0008270">
    <property type="term" value="F:zinc ion binding"/>
    <property type="evidence" value="ECO:0007669"/>
    <property type="project" value="InterPro"/>
</dbReference>
<evidence type="ECO:0000313" key="5">
    <source>
        <dbReference type="EMBL" id="CAD2155230.1"/>
    </source>
</evidence>
<comment type="caution">
    <text evidence="2">Lacks conserved residue(s) required for the propagation of feature annotation.</text>
</comment>
<dbReference type="InterPro" id="IPR024079">
    <property type="entry name" value="MetalloPept_cat_dom_sf"/>
</dbReference>
<dbReference type="PROSITE" id="PS51864">
    <property type="entry name" value="ASTACIN"/>
    <property type="match status" value="1"/>
</dbReference>
<protein>
    <recommendedName>
        <fullName evidence="4">Peptidase M12A domain-containing protein</fullName>
    </recommendedName>
</protein>
<dbReference type="SUPFAM" id="SSF55486">
    <property type="entry name" value="Metalloproteases ('zincins'), catalytic domain"/>
    <property type="match status" value="1"/>
</dbReference>
<dbReference type="PANTHER" id="PTHR10127">
    <property type="entry name" value="DISCOIDIN, CUB, EGF, LAMININ , AND ZINC METALLOPROTEASE DOMAIN CONTAINING"/>
    <property type="match status" value="1"/>
</dbReference>
<dbReference type="AlphaFoldDB" id="A0A6V7UE13"/>
<evidence type="ECO:0000256" key="2">
    <source>
        <dbReference type="PROSITE-ProRule" id="PRU01211"/>
    </source>
</evidence>
<evidence type="ECO:0000256" key="1">
    <source>
        <dbReference type="ARBA" id="ARBA00023157"/>
    </source>
</evidence>
<accession>A0A6V7UE13</accession>
<dbReference type="OrthoDB" id="291007at2759"/>
<evidence type="ECO:0000259" key="4">
    <source>
        <dbReference type="PROSITE" id="PS51864"/>
    </source>
</evidence>
<evidence type="ECO:0000256" key="3">
    <source>
        <dbReference type="SAM" id="SignalP"/>
    </source>
</evidence>
<name>A0A6V7UE13_MELEN</name>
<dbReference type="SMART" id="SM00235">
    <property type="entry name" value="ZnMc"/>
    <property type="match status" value="1"/>
</dbReference>
<evidence type="ECO:0000313" key="6">
    <source>
        <dbReference type="Proteomes" id="UP000580250"/>
    </source>
</evidence>
<dbReference type="GO" id="GO:0004222">
    <property type="term" value="F:metalloendopeptidase activity"/>
    <property type="evidence" value="ECO:0007669"/>
    <property type="project" value="InterPro"/>
</dbReference>
<sequence>MFPFLNHLINSPLLSPNRLLFLFIIQRVLAQQQQFSLYSRHDIVDKTVKAAETFLSAQDLENMPEREVDLRELGIRVETDPTLGTRNRGDIAELPPSLRPQFDANGLARNSIRQPYRRWPRNEIPYALSSQYGAYSRSVIAKAMDEYHSKTCVRFVPRDLRRHRDYVYIHPDDGCYSLVGRTGGKQPLSLDSGCIQALINSELFYTIP</sequence>
<dbReference type="EMBL" id="CAJEWN010000058">
    <property type="protein sequence ID" value="CAD2155230.1"/>
    <property type="molecule type" value="Genomic_DNA"/>
</dbReference>
<feature type="domain" description="Peptidase M12A" evidence="4">
    <location>
        <begin position="110"/>
        <end position="208"/>
    </location>
</feature>
<organism evidence="5 6">
    <name type="scientific">Meloidogyne enterolobii</name>
    <name type="common">Root-knot nematode worm</name>
    <name type="synonym">Meloidogyne mayaguensis</name>
    <dbReference type="NCBI Taxonomy" id="390850"/>
    <lineage>
        <taxon>Eukaryota</taxon>
        <taxon>Metazoa</taxon>
        <taxon>Ecdysozoa</taxon>
        <taxon>Nematoda</taxon>
        <taxon>Chromadorea</taxon>
        <taxon>Rhabditida</taxon>
        <taxon>Tylenchina</taxon>
        <taxon>Tylenchomorpha</taxon>
        <taxon>Tylenchoidea</taxon>
        <taxon>Meloidogynidae</taxon>
        <taxon>Meloidogyninae</taxon>
        <taxon>Meloidogyne</taxon>
    </lineage>
</organism>